<proteinExistence type="predicted"/>
<keyword evidence="3" id="KW-1185">Reference proteome</keyword>
<feature type="compositionally biased region" description="Basic and acidic residues" evidence="1">
    <location>
        <begin position="344"/>
        <end position="353"/>
    </location>
</feature>
<protein>
    <submittedName>
        <fullName evidence="2">Uncharacterized protein</fullName>
    </submittedName>
</protein>
<dbReference type="Proteomes" id="UP001530400">
    <property type="component" value="Unassembled WGS sequence"/>
</dbReference>
<evidence type="ECO:0000256" key="1">
    <source>
        <dbReference type="SAM" id="MobiDB-lite"/>
    </source>
</evidence>
<feature type="region of interest" description="Disordered" evidence="1">
    <location>
        <begin position="334"/>
        <end position="374"/>
    </location>
</feature>
<feature type="compositionally biased region" description="Basic residues" evidence="1">
    <location>
        <begin position="1"/>
        <end position="12"/>
    </location>
</feature>
<gene>
    <name evidence="2" type="ORF">ACHAWO_011441</name>
</gene>
<comment type="caution">
    <text evidence="2">The sequence shown here is derived from an EMBL/GenBank/DDBJ whole genome shotgun (WGS) entry which is preliminary data.</text>
</comment>
<organism evidence="2 3">
    <name type="scientific">Cyclotella atomus</name>
    <dbReference type="NCBI Taxonomy" id="382360"/>
    <lineage>
        <taxon>Eukaryota</taxon>
        <taxon>Sar</taxon>
        <taxon>Stramenopiles</taxon>
        <taxon>Ochrophyta</taxon>
        <taxon>Bacillariophyta</taxon>
        <taxon>Coscinodiscophyceae</taxon>
        <taxon>Thalassiosirophycidae</taxon>
        <taxon>Stephanodiscales</taxon>
        <taxon>Stephanodiscaceae</taxon>
        <taxon>Cyclotella</taxon>
    </lineage>
</organism>
<evidence type="ECO:0000313" key="2">
    <source>
        <dbReference type="EMBL" id="KAL3783845.1"/>
    </source>
</evidence>
<reference evidence="2 3" key="1">
    <citation type="submission" date="2024-10" db="EMBL/GenBank/DDBJ databases">
        <title>Updated reference genomes for cyclostephanoid diatoms.</title>
        <authorList>
            <person name="Roberts W.R."/>
            <person name="Alverson A.J."/>
        </authorList>
    </citation>
    <scope>NUCLEOTIDE SEQUENCE [LARGE SCALE GENOMIC DNA]</scope>
    <source>
        <strain evidence="2 3">AJA010-31</strain>
    </source>
</reference>
<feature type="compositionally biased region" description="Low complexity" evidence="1">
    <location>
        <begin position="17"/>
        <end position="29"/>
    </location>
</feature>
<evidence type="ECO:0000313" key="3">
    <source>
        <dbReference type="Proteomes" id="UP001530400"/>
    </source>
</evidence>
<name>A0ABD3P6J1_9STRA</name>
<accession>A0ABD3P6J1</accession>
<dbReference type="AlphaFoldDB" id="A0ABD3P6J1"/>
<feature type="region of interest" description="Disordered" evidence="1">
    <location>
        <begin position="1"/>
        <end position="29"/>
    </location>
</feature>
<sequence>MPPKKTARKTHTPARTSSASSLNSSTAIASESLQEMVHEMESQLNHVMNSPVFSPEVRMSNTEEDEKADAFKETPPMLDEEVVKTLDVPKWLTDERVVEHLEKSIKEQNLEKEYECTIELFGLGTTTSNTGESNNGHLLITTKGTDTRQLGRARRVLEDILIKHLVEVTPKTAYRKNNNKNPYPPSLGRLLYSFALSAADNSPKWNDRNRHRTVMGRAKLPLLSKAKVWMNIVELPKDDEGHFHGMFLAGKGGKLFEYYRERFGCRVDIYGDFSKDGDEEKSDNESALLCDPYVLVTSKDGKSNVDDCLQFIEHRIREHADKFGVSRDRDVELLGEKRRFRRQPKAEGQKTEQKQQGGQRRGRSSGNKKKGETS</sequence>
<dbReference type="EMBL" id="JALLPJ020000748">
    <property type="protein sequence ID" value="KAL3783845.1"/>
    <property type="molecule type" value="Genomic_DNA"/>
</dbReference>